<evidence type="ECO:0000313" key="2">
    <source>
        <dbReference type="EMBL" id="EJZ42736.1"/>
    </source>
</evidence>
<comment type="caution">
    <text evidence="2">The sequence shown here is derived from an EMBL/GenBank/DDBJ whole genome shotgun (WGS) entry which is preliminary data.</text>
</comment>
<proteinExistence type="predicted"/>
<evidence type="ECO:0000313" key="3">
    <source>
        <dbReference type="Proteomes" id="UP000018720"/>
    </source>
</evidence>
<keyword evidence="2" id="KW-0238">DNA-binding</keyword>
<dbReference type="SMART" id="SM00530">
    <property type="entry name" value="HTH_XRE"/>
    <property type="match status" value="1"/>
</dbReference>
<dbReference type="EMBL" id="AHOM02000004">
    <property type="protein sequence ID" value="EJZ42736.1"/>
    <property type="molecule type" value="Genomic_DNA"/>
</dbReference>
<reference evidence="2 3" key="1">
    <citation type="submission" date="2012-08" db="EMBL/GenBank/DDBJ databases">
        <authorList>
            <person name="Harkins D.M."/>
            <person name="Durkin A.S."/>
            <person name="Selengut J.D."/>
            <person name="Sanka R."/>
            <person name="DePew J."/>
            <person name="Purushe J."/>
            <person name="Matthias M.A."/>
            <person name="Vinetz J.M."/>
            <person name="Sutton G.G."/>
            <person name="Nelson W.C."/>
            <person name="Fouts D.E."/>
        </authorList>
    </citation>
    <scope>NUCLEOTIDE SEQUENCE [LARGE SCALE GENOMIC DNA]</scope>
    <source>
        <strain evidence="2 3">MMD4847</strain>
    </source>
</reference>
<feature type="domain" description="HTH cro/C1-type" evidence="1">
    <location>
        <begin position="9"/>
        <end position="63"/>
    </location>
</feature>
<evidence type="ECO:0000259" key="1">
    <source>
        <dbReference type="PROSITE" id="PS50943"/>
    </source>
</evidence>
<name>A0ABN0HAS2_9LEPT</name>
<dbReference type="SUPFAM" id="SSF47413">
    <property type="entry name" value="lambda repressor-like DNA-binding domains"/>
    <property type="match status" value="1"/>
</dbReference>
<dbReference type="RefSeq" id="WP_008590099.1">
    <property type="nucleotide sequence ID" value="NZ_AHOM02000004.1"/>
</dbReference>
<keyword evidence="3" id="KW-1185">Reference proteome</keyword>
<gene>
    <name evidence="2" type="ORF">LEP1GSC178_2997</name>
</gene>
<dbReference type="InterPro" id="IPR010982">
    <property type="entry name" value="Lambda_DNA-bd_dom_sf"/>
</dbReference>
<protein>
    <submittedName>
        <fullName evidence="2">DNA-binding helix-turn-helix protein</fullName>
    </submittedName>
</protein>
<dbReference type="PROSITE" id="PS50943">
    <property type="entry name" value="HTH_CROC1"/>
    <property type="match status" value="1"/>
</dbReference>
<dbReference type="CDD" id="cd00093">
    <property type="entry name" value="HTH_XRE"/>
    <property type="match status" value="1"/>
</dbReference>
<dbReference type="PANTHER" id="PTHR35010:SF4">
    <property type="entry name" value="BLL5781 PROTEIN"/>
    <property type="match status" value="1"/>
</dbReference>
<dbReference type="InterPro" id="IPR001387">
    <property type="entry name" value="Cro/C1-type_HTH"/>
</dbReference>
<dbReference type="Pfam" id="PF01381">
    <property type="entry name" value="HTH_3"/>
    <property type="match status" value="1"/>
</dbReference>
<dbReference type="PANTHER" id="PTHR35010">
    <property type="entry name" value="BLL4672 PROTEIN-RELATED"/>
    <property type="match status" value="1"/>
</dbReference>
<dbReference type="Gene3D" id="1.10.260.40">
    <property type="entry name" value="lambda repressor-like DNA-binding domains"/>
    <property type="match status" value="1"/>
</dbReference>
<organism evidence="2 3">
    <name type="scientific">Leptospira licerasiae str. MMD4847</name>
    <dbReference type="NCBI Taxonomy" id="1049971"/>
    <lineage>
        <taxon>Bacteria</taxon>
        <taxon>Pseudomonadati</taxon>
        <taxon>Spirochaetota</taxon>
        <taxon>Spirochaetia</taxon>
        <taxon>Leptospirales</taxon>
        <taxon>Leptospiraceae</taxon>
        <taxon>Leptospira</taxon>
    </lineage>
</organism>
<dbReference type="GO" id="GO:0003677">
    <property type="term" value="F:DNA binding"/>
    <property type="evidence" value="ECO:0007669"/>
    <property type="project" value="UniProtKB-KW"/>
</dbReference>
<accession>A0ABN0HAS2</accession>
<sequence>MFNSFGKVLRILRDSKRKSQLDLALDAGISSKHLSFLESGRAKPGREIVRKLTEALGISSPYRNILFAAAGFSSDLSSFQVEQYAENEVLKKMILSQDPNPACAVDLNGKIIVSNMGMRCLISELNETCLSLEGMSRNELILSENGFGPYLLDYEVFQDRMSNCNTFEELVIDQNSNKKIEIRKNDLKKLPKIRLRYEGILSFDLLETVIGHPFDINSASIRCYYMIPSDEKTYSSMERFIERSKQLAIKFSTAPTKMDNITSW</sequence>
<dbReference type="Proteomes" id="UP000018720">
    <property type="component" value="Unassembled WGS sequence"/>
</dbReference>